<dbReference type="FunFam" id="3.40.640.10:FF:000001">
    <property type="entry name" value="Serine hydroxymethyltransferase"/>
    <property type="match status" value="1"/>
</dbReference>
<evidence type="ECO:0000256" key="5">
    <source>
        <dbReference type="ARBA" id="ARBA00011738"/>
    </source>
</evidence>
<comment type="subcellular location">
    <subcellularLocation>
        <location evidence="3 11">Cytoplasm</location>
    </subcellularLocation>
</comment>
<dbReference type="EMBL" id="VBPB01000114">
    <property type="protein sequence ID" value="TMQ72263.1"/>
    <property type="molecule type" value="Genomic_DNA"/>
</dbReference>
<evidence type="ECO:0000256" key="7">
    <source>
        <dbReference type="ARBA" id="ARBA00022563"/>
    </source>
</evidence>
<dbReference type="PIRSF" id="PIRSF000412">
    <property type="entry name" value="SHMT"/>
    <property type="match status" value="1"/>
</dbReference>
<keyword evidence="14" id="KW-0489">Methyltransferase</keyword>
<feature type="binding site" evidence="11">
    <location>
        <position position="117"/>
    </location>
    <ligand>
        <name>(6S)-5,6,7,8-tetrahydrofolate</name>
        <dbReference type="ChEBI" id="CHEBI:57453"/>
    </ligand>
</feature>
<dbReference type="Gene3D" id="3.40.640.10">
    <property type="entry name" value="Type I PLP-dependent aspartate aminotransferase-like (Major domain)"/>
    <property type="match status" value="1"/>
</dbReference>
<keyword evidence="9 11" id="KW-0808">Transferase</keyword>
<dbReference type="InterPro" id="IPR015422">
    <property type="entry name" value="PyrdxlP-dep_Trfase_small"/>
</dbReference>
<keyword evidence="8 11" id="KW-0028">Amino-acid biosynthesis</keyword>
<dbReference type="InterPro" id="IPR015424">
    <property type="entry name" value="PyrdxlP-dep_Trfase"/>
</dbReference>
<dbReference type="InterPro" id="IPR015421">
    <property type="entry name" value="PyrdxlP-dep_Trfase_major"/>
</dbReference>
<feature type="domain" description="Serine hydroxymethyltransferase-like" evidence="13">
    <location>
        <begin position="5"/>
        <end position="380"/>
    </location>
</feature>
<accession>A0A538U8P5</accession>
<comment type="catalytic activity">
    <reaction evidence="1 11">
        <text>(6R)-5,10-methylene-5,6,7,8-tetrahydrofolate + glycine + H2O = (6S)-5,6,7,8-tetrahydrofolate + L-serine</text>
        <dbReference type="Rhea" id="RHEA:15481"/>
        <dbReference type="ChEBI" id="CHEBI:15377"/>
        <dbReference type="ChEBI" id="CHEBI:15636"/>
        <dbReference type="ChEBI" id="CHEBI:33384"/>
        <dbReference type="ChEBI" id="CHEBI:57305"/>
        <dbReference type="ChEBI" id="CHEBI:57453"/>
        <dbReference type="EC" id="2.1.2.1"/>
    </reaction>
</comment>
<keyword evidence="6 11" id="KW-0963">Cytoplasm</keyword>
<dbReference type="GO" id="GO:0019264">
    <property type="term" value="P:glycine biosynthetic process from serine"/>
    <property type="evidence" value="ECO:0007669"/>
    <property type="project" value="UniProtKB-UniRule"/>
</dbReference>
<dbReference type="Gene3D" id="3.90.1150.10">
    <property type="entry name" value="Aspartate Aminotransferase, domain 1"/>
    <property type="match status" value="1"/>
</dbReference>
<evidence type="ECO:0000256" key="2">
    <source>
        <dbReference type="ARBA" id="ARBA00001933"/>
    </source>
</evidence>
<feature type="site" description="Plays an important role in substrate specificity" evidence="11">
    <location>
        <position position="225"/>
    </location>
</feature>
<evidence type="ECO:0000313" key="15">
    <source>
        <dbReference type="Proteomes" id="UP000319771"/>
    </source>
</evidence>
<reference evidence="14 15" key="1">
    <citation type="journal article" date="2019" name="Nat. Microbiol.">
        <title>Mediterranean grassland soil C-N compound turnover is dependent on rainfall and depth, and is mediated by genomically divergent microorganisms.</title>
        <authorList>
            <person name="Diamond S."/>
            <person name="Andeer P.F."/>
            <person name="Li Z."/>
            <person name="Crits-Christoph A."/>
            <person name="Burstein D."/>
            <person name="Anantharaman K."/>
            <person name="Lane K.R."/>
            <person name="Thomas B.C."/>
            <person name="Pan C."/>
            <person name="Northen T.R."/>
            <person name="Banfield J.F."/>
        </authorList>
    </citation>
    <scope>NUCLEOTIDE SEQUENCE [LARGE SCALE GENOMIC DNA]</scope>
    <source>
        <strain evidence="14">WS_11</strain>
    </source>
</reference>
<dbReference type="SUPFAM" id="SSF53383">
    <property type="entry name" value="PLP-dependent transferases"/>
    <property type="match status" value="1"/>
</dbReference>
<comment type="pathway">
    <text evidence="11">Amino-acid biosynthesis; glycine biosynthesis; glycine from L-serine: step 1/1.</text>
</comment>
<dbReference type="CDD" id="cd00378">
    <property type="entry name" value="SHMT"/>
    <property type="match status" value="1"/>
</dbReference>
<dbReference type="PROSITE" id="PS00096">
    <property type="entry name" value="SHMT"/>
    <property type="match status" value="1"/>
</dbReference>
<evidence type="ECO:0000256" key="6">
    <source>
        <dbReference type="ARBA" id="ARBA00022490"/>
    </source>
</evidence>
<dbReference type="Pfam" id="PF00464">
    <property type="entry name" value="SHMT"/>
    <property type="match status" value="1"/>
</dbReference>
<evidence type="ECO:0000256" key="3">
    <source>
        <dbReference type="ARBA" id="ARBA00004496"/>
    </source>
</evidence>
<keyword evidence="10 11" id="KW-0663">Pyridoxal phosphate</keyword>
<dbReference type="InterPro" id="IPR001085">
    <property type="entry name" value="Ser_HO-MeTrfase"/>
</dbReference>
<dbReference type="PANTHER" id="PTHR11680:SF35">
    <property type="entry name" value="SERINE HYDROXYMETHYLTRANSFERASE 1"/>
    <property type="match status" value="1"/>
</dbReference>
<evidence type="ECO:0000313" key="14">
    <source>
        <dbReference type="EMBL" id="TMQ72263.1"/>
    </source>
</evidence>
<dbReference type="PANTHER" id="PTHR11680">
    <property type="entry name" value="SERINE HYDROXYMETHYLTRANSFERASE"/>
    <property type="match status" value="1"/>
</dbReference>
<dbReference type="Proteomes" id="UP000319771">
    <property type="component" value="Unassembled WGS sequence"/>
</dbReference>
<gene>
    <name evidence="11" type="primary">glyA</name>
    <name evidence="14" type="ORF">E6K81_07925</name>
</gene>
<dbReference type="GO" id="GO:0032259">
    <property type="term" value="P:methylation"/>
    <property type="evidence" value="ECO:0007669"/>
    <property type="project" value="UniProtKB-KW"/>
</dbReference>
<evidence type="ECO:0000256" key="11">
    <source>
        <dbReference type="HAMAP-Rule" id="MF_00051"/>
    </source>
</evidence>
<feature type="binding site" evidence="11">
    <location>
        <begin position="121"/>
        <end position="123"/>
    </location>
    <ligand>
        <name>(6S)-5,6,7,8-tetrahydrofolate</name>
        <dbReference type="ChEBI" id="CHEBI:57453"/>
    </ligand>
</feature>
<comment type="pathway">
    <text evidence="11">One-carbon metabolism; tetrahydrofolate interconversion.</text>
</comment>
<evidence type="ECO:0000256" key="1">
    <source>
        <dbReference type="ARBA" id="ARBA00001528"/>
    </source>
</evidence>
<dbReference type="GO" id="GO:0004372">
    <property type="term" value="F:glycine hydroxymethyltransferase activity"/>
    <property type="evidence" value="ECO:0007669"/>
    <property type="project" value="UniProtKB-UniRule"/>
</dbReference>
<dbReference type="GO" id="GO:0035999">
    <property type="term" value="P:tetrahydrofolate interconversion"/>
    <property type="evidence" value="ECO:0007669"/>
    <property type="project" value="UniProtKB-UniRule"/>
</dbReference>
<evidence type="ECO:0000256" key="4">
    <source>
        <dbReference type="ARBA" id="ARBA00006376"/>
    </source>
</evidence>
<dbReference type="InterPro" id="IPR019798">
    <property type="entry name" value="Ser_HO-MeTrfase_PLP_BS"/>
</dbReference>
<comment type="caution">
    <text evidence="14">The sequence shown here is derived from an EMBL/GenBank/DDBJ whole genome shotgun (WGS) entry which is preliminary data.</text>
</comment>
<proteinExistence type="inferred from homology"/>
<dbReference type="InterPro" id="IPR049943">
    <property type="entry name" value="Ser_HO-MeTrfase-like"/>
</dbReference>
<evidence type="ECO:0000259" key="13">
    <source>
        <dbReference type="Pfam" id="PF00464"/>
    </source>
</evidence>
<evidence type="ECO:0000256" key="9">
    <source>
        <dbReference type="ARBA" id="ARBA00022679"/>
    </source>
</evidence>
<dbReference type="NCBIfam" id="NF000586">
    <property type="entry name" value="PRK00011.1"/>
    <property type="match status" value="1"/>
</dbReference>
<dbReference type="GO" id="GO:0008168">
    <property type="term" value="F:methyltransferase activity"/>
    <property type="evidence" value="ECO:0007669"/>
    <property type="project" value="UniProtKB-KW"/>
</dbReference>
<dbReference type="UniPathway" id="UPA00193"/>
<dbReference type="InterPro" id="IPR039429">
    <property type="entry name" value="SHMT-like_dom"/>
</dbReference>
<comment type="similarity">
    <text evidence="4 11">Belongs to the SHMT family.</text>
</comment>
<organism evidence="14 15">
    <name type="scientific">Eiseniibacteriota bacterium</name>
    <dbReference type="NCBI Taxonomy" id="2212470"/>
    <lineage>
        <taxon>Bacteria</taxon>
        <taxon>Candidatus Eiseniibacteriota</taxon>
    </lineage>
</organism>
<keyword evidence="7 11" id="KW-0554">One-carbon metabolism</keyword>
<dbReference type="HAMAP" id="MF_00051">
    <property type="entry name" value="SHMT"/>
    <property type="match status" value="1"/>
</dbReference>
<dbReference type="FunFam" id="3.90.1150.10:FF:000003">
    <property type="entry name" value="Serine hydroxymethyltransferase"/>
    <property type="match status" value="1"/>
</dbReference>
<evidence type="ECO:0000256" key="10">
    <source>
        <dbReference type="ARBA" id="ARBA00022898"/>
    </source>
</evidence>
<dbReference type="UniPathway" id="UPA00288">
    <property type="reaction ID" value="UER01023"/>
</dbReference>
<dbReference type="EC" id="2.1.2.1" evidence="11"/>
<name>A0A538U8P5_UNCEI</name>
<evidence type="ECO:0000256" key="12">
    <source>
        <dbReference type="PIRSR" id="PIRSR000412-50"/>
    </source>
</evidence>
<comment type="cofactor">
    <cofactor evidence="2 11 12">
        <name>pyridoxal 5'-phosphate</name>
        <dbReference type="ChEBI" id="CHEBI:597326"/>
    </cofactor>
</comment>
<comment type="function">
    <text evidence="11">Catalyzes the reversible interconversion of serine and glycine with tetrahydrofolate (THF) serving as the one-carbon carrier. This reaction serves as the major source of one-carbon groups required for the biosynthesis of purines, thymidylate, methionine, and other important biomolecules. Also exhibits THF-independent aldolase activity toward beta-hydroxyamino acids, producing glycine and aldehydes, via a retro-aldol mechanism.</text>
</comment>
<dbReference type="AlphaFoldDB" id="A0A538U8P5"/>
<evidence type="ECO:0000256" key="8">
    <source>
        <dbReference type="ARBA" id="ARBA00022605"/>
    </source>
</evidence>
<sequence length="417" mass="44983">MSELRTRDPAIFEAIASERRRQIETLELIASENFASEAVLEALGSVMNNKYAEGLPRKRYYGGCEFVDQAEELALARVGTLFGAEHANVQAHSGASANLAAYLAVAEPGATLLGMSLAHGGHLTHGHPVSFSGRLFKAVQYGVRPADGRIDYEQLEALAREHRPRLIVAGASAYPRVIDFPRFARIAREVGAILVVDMAHIAGLVAAGLHPSPVPHADLVTSTTHKTLRGPRGGFVLSQAAHGEKLDKTVFPMLQGGPLMHVIAAKAVCFGEALTDGFKTYQRRVVENAAELARALEGQGFELVSGGTDTHLMLVDLKARGLTGKVAEEALHRARITVNKNAVPNDPQKPWVTSGIRLGTPALTTRGFGLEEMRLIAGWIARVLERPDDAAAAKRVEAEVAEVARRFPLFAWEPALR</sequence>
<comment type="caution">
    <text evidence="11">Lacks conserved residue(s) required for the propagation of feature annotation.</text>
</comment>
<dbReference type="GO" id="GO:0005829">
    <property type="term" value="C:cytosol"/>
    <property type="evidence" value="ECO:0007669"/>
    <property type="project" value="TreeGrafter"/>
</dbReference>
<feature type="modified residue" description="N6-(pyridoxal phosphate)lysine" evidence="11 12">
    <location>
        <position position="226"/>
    </location>
</feature>
<protein>
    <recommendedName>
        <fullName evidence="11">Serine hydroxymethyltransferase</fullName>
        <shortName evidence="11">SHMT</shortName>
        <shortName evidence="11">Serine methylase</shortName>
        <ecNumber evidence="11">2.1.2.1</ecNumber>
    </recommendedName>
</protein>
<dbReference type="GO" id="GO:0030170">
    <property type="term" value="F:pyridoxal phosphate binding"/>
    <property type="evidence" value="ECO:0007669"/>
    <property type="project" value="UniProtKB-UniRule"/>
</dbReference>
<comment type="subunit">
    <text evidence="5 11">Homodimer.</text>
</comment>